<dbReference type="InterPro" id="IPR010368">
    <property type="entry name" value="Com_YlbF"/>
</dbReference>
<dbReference type="Proteomes" id="UP000663586">
    <property type="component" value="Chromosome"/>
</dbReference>
<dbReference type="AlphaFoldDB" id="A0A897MQK1"/>
<accession>A0A897MQK1</accession>
<dbReference type="Gene3D" id="1.20.1500.10">
    <property type="entry name" value="YheA/YmcA-like"/>
    <property type="match status" value="1"/>
</dbReference>
<organism evidence="1 2">
    <name type="scientific">Natranaeroarchaeum sulfidigenes</name>
    <dbReference type="NCBI Taxonomy" id="2784880"/>
    <lineage>
        <taxon>Archaea</taxon>
        <taxon>Methanobacteriati</taxon>
        <taxon>Methanobacteriota</taxon>
        <taxon>Stenosarchaea group</taxon>
        <taxon>Halobacteria</taxon>
        <taxon>Halobacteriales</taxon>
        <taxon>Natronoarchaeaceae</taxon>
        <taxon>Natranaeroarchaeum</taxon>
    </lineage>
</organism>
<reference evidence="1" key="1">
    <citation type="submission" date="2020-11" db="EMBL/GenBank/DDBJ databases">
        <title>Carbohydrate-dependent, anaerobic sulfur respiration: A novel catabolism in halophilic archaea.</title>
        <authorList>
            <person name="Sorokin D.Y."/>
            <person name="Messina E."/>
            <person name="Smedile F."/>
            <person name="La Cono V."/>
            <person name="Hallsworth J.E."/>
            <person name="Yakimov M.M."/>
        </authorList>
    </citation>
    <scope>NUCLEOTIDE SEQUENCE</scope>
    <source>
        <strain evidence="1">AArc-S</strain>
    </source>
</reference>
<dbReference type="NCBIfam" id="NF041416">
    <property type="entry name" value="halo_CC_star_2"/>
    <property type="match status" value="1"/>
</dbReference>
<keyword evidence="2" id="KW-1185">Reference proteome</keyword>
<dbReference type="Pfam" id="PF06133">
    <property type="entry name" value="Com_YlbF"/>
    <property type="match status" value="1"/>
</dbReference>
<name>A0A897MQK1_9EURY</name>
<dbReference type="RefSeq" id="WP_238478404.1">
    <property type="nucleotide sequence ID" value="NZ_CP064786.1"/>
</dbReference>
<dbReference type="GeneID" id="70683414"/>
<proteinExistence type="predicted"/>
<dbReference type="EMBL" id="CP064786">
    <property type="protein sequence ID" value="QSG01269.1"/>
    <property type="molecule type" value="Genomic_DNA"/>
</dbReference>
<dbReference type="InterPro" id="IPR023378">
    <property type="entry name" value="YheA/YmcA-like_dom_sf"/>
</dbReference>
<dbReference type="SUPFAM" id="SSF158622">
    <property type="entry name" value="YheA/YmcA-like"/>
    <property type="match status" value="1"/>
</dbReference>
<dbReference type="KEGG" id="hara:AArcS_0027"/>
<evidence type="ECO:0000313" key="2">
    <source>
        <dbReference type="Proteomes" id="UP000663586"/>
    </source>
</evidence>
<evidence type="ECO:0000313" key="1">
    <source>
        <dbReference type="EMBL" id="QSG01269.1"/>
    </source>
</evidence>
<sequence>MSQQVSNEEAVEQKLQTFIGTLKDSGVYQEFMAANERLENDSEAKALLQEYQQKQRQLQTGGFDESVMSELRELQEEMNDNDTIQAHREAQEALVELLQETNEVISEKIGREFAQSLGGGCC</sequence>
<gene>
    <name evidence="1" type="ORF">AArcS_0027</name>
</gene>
<protein>
    <submittedName>
        <fullName evidence="1">Cell fate regulator YlbF, YheA/YmcA/DUF963 family (Controls sporulation, competence, biofilm development)</fullName>
    </submittedName>
</protein>